<dbReference type="GO" id="GO:0008270">
    <property type="term" value="F:zinc ion binding"/>
    <property type="evidence" value="ECO:0007669"/>
    <property type="project" value="UniProtKB-KW"/>
</dbReference>
<protein>
    <recommendedName>
        <fullName evidence="4">CHHC U11-48K-type domain-containing protein</fullName>
    </recommendedName>
</protein>
<keyword evidence="3" id="KW-0862">Zinc</keyword>
<keyword evidence="2" id="KW-0863">Zinc-finger</keyword>
<dbReference type="AlphaFoldDB" id="A0A9P0BJX9"/>
<name>A0A9P0BJX9_BRAAE</name>
<evidence type="ECO:0000259" key="4">
    <source>
        <dbReference type="PROSITE" id="PS51800"/>
    </source>
</evidence>
<dbReference type="InterPro" id="IPR022776">
    <property type="entry name" value="TRM13/UPF0224_CHHC_Znf_dom"/>
</dbReference>
<evidence type="ECO:0000256" key="1">
    <source>
        <dbReference type="ARBA" id="ARBA00022723"/>
    </source>
</evidence>
<dbReference type="InterPro" id="IPR036236">
    <property type="entry name" value="Znf_C2H2_sf"/>
</dbReference>
<keyword evidence="6" id="KW-1185">Reference proteome</keyword>
<dbReference type="PROSITE" id="PS51800">
    <property type="entry name" value="ZF_CHHC_U11_48K"/>
    <property type="match status" value="1"/>
</dbReference>
<organism evidence="5 6">
    <name type="scientific">Brassicogethes aeneus</name>
    <name type="common">Rape pollen beetle</name>
    <name type="synonym">Meligethes aeneus</name>
    <dbReference type="NCBI Taxonomy" id="1431903"/>
    <lineage>
        <taxon>Eukaryota</taxon>
        <taxon>Metazoa</taxon>
        <taxon>Ecdysozoa</taxon>
        <taxon>Arthropoda</taxon>
        <taxon>Hexapoda</taxon>
        <taxon>Insecta</taxon>
        <taxon>Pterygota</taxon>
        <taxon>Neoptera</taxon>
        <taxon>Endopterygota</taxon>
        <taxon>Coleoptera</taxon>
        <taxon>Polyphaga</taxon>
        <taxon>Cucujiformia</taxon>
        <taxon>Nitidulidae</taxon>
        <taxon>Meligethinae</taxon>
        <taxon>Brassicogethes</taxon>
    </lineage>
</organism>
<evidence type="ECO:0000313" key="6">
    <source>
        <dbReference type="Proteomes" id="UP001154078"/>
    </source>
</evidence>
<reference evidence="5" key="1">
    <citation type="submission" date="2021-12" db="EMBL/GenBank/DDBJ databases">
        <authorList>
            <person name="King R."/>
        </authorList>
    </citation>
    <scope>NUCLEOTIDE SEQUENCE</scope>
</reference>
<evidence type="ECO:0000256" key="2">
    <source>
        <dbReference type="ARBA" id="ARBA00022771"/>
    </source>
</evidence>
<gene>
    <name evidence="5" type="ORF">MELIAE_LOCUS12346</name>
</gene>
<dbReference type="OrthoDB" id="10069248at2759"/>
<dbReference type="Pfam" id="PF05253">
    <property type="entry name" value="zf-U11-48K"/>
    <property type="match status" value="1"/>
</dbReference>
<accession>A0A9P0BJX9</accession>
<evidence type="ECO:0000313" key="5">
    <source>
        <dbReference type="EMBL" id="CAH0563552.1"/>
    </source>
</evidence>
<dbReference type="SUPFAM" id="SSF57667">
    <property type="entry name" value="beta-beta-alpha zinc fingers"/>
    <property type="match status" value="1"/>
</dbReference>
<sequence>MSEAEPMVLCPFNSHHVVHKSSLQRHILRCMKNYPDHEVCPYNALHRFLTKQLLQDHMMDCDSKMKNELFFANINAKVKKDAPMFTEKAGNGEIVGENWNED</sequence>
<feature type="domain" description="CHHC U11-48K-type" evidence="4">
    <location>
        <begin position="7"/>
        <end position="34"/>
    </location>
</feature>
<evidence type="ECO:0000256" key="3">
    <source>
        <dbReference type="ARBA" id="ARBA00022833"/>
    </source>
</evidence>
<proteinExistence type="predicted"/>
<keyword evidence="1" id="KW-0479">Metal-binding</keyword>
<dbReference type="Proteomes" id="UP001154078">
    <property type="component" value="Chromosome 9"/>
</dbReference>
<dbReference type="EMBL" id="OV121140">
    <property type="protein sequence ID" value="CAH0563552.1"/>
    <property type="molecule type" value="Genomic_DNA"/>
</dbReference>